<dbReference type="RefSeq" id="XP_034235164.1">
    <property type="nucleotide sequence ID" value="XM_034379273.1"/>
</dbReference>
<dbReference type="KEGG" id="tpal:117641720"/>
<dbReference type="GO" id="GO:0030425">
    <property type="term" value="C:dendrite"/>
    <property type="evidence" value="ECO:0007669"/>
    <property type="project" value="TreeGrafter"/>
</dbReference>
<keyword evidence="9" id="KW-1185">Reference proteome</keyword>
<evidence type="ECO:0000313" key="10">
    <source>
        <dbReference type="RefSeq" id="XP_034235164.1"/>
    </source>
</evidence>
<dbReference type="GO" id="GO:0005886">
    <property type="term" value="C:plasma membrane"/>
    <property type="evidence" value="ECO:0007669"/>
    <property type="project" value="UniProtKB-SubCell"/>
</dbReference>
<keyword evidence="5 8" id="KW-0472">Membrane</keyword>
<dbReference type="GO" id="GO:0007635">
    <property type="term" value="P:chemosensory behavior"/>
    <property type="evidence" value="ECO:0007669"/>
    <property type="project" value="TreeGrafter"/>
</dbReference>
<dbReference type="InterPro" id="IPR013604">
    <property type="entry name" value="7TM_chemorcpt"/>
</dbReference>
<feature type="transmembrane region" description="Helical" evidence="8">
    <location>
        <begin position="44"/>
        <end position="65"/>
    </location>
</feature>
<dbReference type="Proteomes" id="UP000515158">
    <property type="component" value="Unplaced"/>
</dbReference>
<dbReference type="InParanoid" id="A0A6P8ZJD5"/>
<organism evidence="10">
    <name type="scientific">Thrips palmi</name>
    <name type="common">Melon thrips</name>
    <dbReference type="NCBI Taxonomy" id="161013"/>
    <lineage>
        <taxon>Eukaryota</taxon>
        <taxon>Metazoa</taxon>
        <taxon>Ecdysozoa</taxon>
        <taxon>Arthropoda</taxon>
        <taxon>Hexapoda</taxon>
        <taxon>Insecta</taxon>
        <taxon>Pterygota</taxon>
        <taxon>Neoptera</taxon>
        <taxon>Paraneoptera</taxon>
        <taxon>Thysanoptera</taxon>
        <taxon>Terebrantia</taxon>
        <taxon>Thripoidea</taxon>
        <taxon>Thripidae</taxon>
        <taxon>Thrips</taxon>
    </lineage>
</organism>
<dbReference type="GO" id="GO:0050909">
    <property type="term" value="P:sensory perception of taste"/>
    <property type="evidence" value="ECO:0007669"/>
    <property type="project" value="InterPro"/>
</dbReference>
<reference evidence="10" key="1">
    <citation type="submission" date="2025-08" db="UniProtKB">
        <authorList>
            <consortium name="RefSeq"/>
        </authorList>
    </citation>
    <scope>IDENTIFICATION</scope>
    <source>
        <tissue evidence="10">Total insect</tissue>
    </source>
</reference>
<dbReference type="GO" id="GO:0030424">
    <property type="term" value="C:axon"/>
    <property type="evidence" value="ECO:0007669"/>
    <property type="project" value="TreeGrafter"/>
</dbReference>
<evidence type="ECO:0000256" key="7">
    <source>
        <dbReference type="ARBA" id="ARBA00023224"/>
    </source>
</evidence>
<evidence type="ECO:0000256" key="6">
    <source>
        <dbReference type="ARBA" id="ARBA00023170"/>
    </source>
</evidence>
<comment type="subcellular location">
    <subcellularLocation>
        <location evidence="1">Cell membrane</location>
        <topology evidence="1">Multi-pass membrane protein</topology>
    </subcellularLocation>
</comment>
<proteinExistence type="predicted"/>
<gene>
    <name evidence="10" type="primary">LOC117641720</name>
</gene>
<keyword evidence="3 8" id="KW-0812">Transmembrane</keyword>
<dbReference type="AlphaFoldDB" id="A0A6P8ZJD5"/>
<dbReference type="PANTHER" id="PTHR21143:SF104">
    <property type="entry name" value="GUSTATORY RECEPTOR 8A-RELATED"/>
    <property type="match status" value="1"/>
</dbReference>
<dbReference type="PANTHER" id="PTHR21143">
    <property type="entry name" value="INVERTEBRATE GUSTATORY RECEPTOR"/>
    <property type="match status" value="1"/>
</dbReference>
<evidence type="ECO:0000256" key="3">
    <source>
        <dbReference type="ARBA" id="ARBA00022692"/>
    </source>
</evidence>
<dbReference type="GO" id="GO:0007165">
    <property type="term" value="P:signal transduction"/>
    <property type="evidence" value="ECO:0007669"/>
    <property type="project" value="UniProtKB-KW"/>
</dbReference>
<evidence type="ECO:0000256" key="5">
    <source>
        <dbReference type="ARBA" id="ARBA00023136"/>
    </source>
</evidence>
<evidence type="ECO:0000256" key="1">
    <source>
        <dbReference type="ARBA" id="ARBA00004651"/>
    </source>
</evidence>
<evidence type="ECO:0000256" key="8">
    <source>
        <dbReference type="SAM" id="Phobius"/>
    </source>
</evidence>
<keyword evidence="4 8" id="KW-1133">Transmembrane helix</keyword>
<dbReference type="GeneID" id="117641720"/>
<evidence type="ECO:0000313" key="9">
    <source>
        <dbReference type="Proteomes" id="UP000515158"/>
    </source>
</evidence>
<sequence>MAEAMAQDLERLGVRGLRAHRRVWLGLSKVLSLLSETWGRTHTLVLGLLFVSFASLSFLLLHIVLTRDMLSSIWWFIISYVLTVWSIYSICNSAQHATDSLRRPATKQLLTMSYSAKDDKTKIEILHFLRDIEIERPRVSMCRLTVLSRSSILSLFALANTYIVVLSQFTISVEMAETNFTEDPGMQATPGE</sequence>
<keyword evidence="6" id="KW-0675">Receptor</keyword>
<keyword evidence="2" id="KW-1003">Cell membrane</keyword>
<evidence type="ECO:0000256" key="2">
    <source>
        <dbReference type="ARBA" id="ARBA00022475"/>
    </source>
</evidence>
<feature type="transmembrane region" description="Helical" evidence="8">
    <location>
        <begin position="72"/>
        <end position="90"/>
    </location>
</feature>
<dbReference type="GO" id="GO:0008049">
    <property type="term" value="P:male courtship behavior"/>
    <property type="evidence" value="ECO:0007669"/>
    <property type="project" value="TreeGrafter"/>
</dbReference>
<protein>
    <submittedName>
        <fullName evidence="10">Uncharacterized protein LOC117641720</fullName>
    </submittedName>
</protein>
<name>A0A6P8ZJD5_THRPL</name>
<accession>A0A6P8ZJD5</accession>
<dbReference type="Pfam" id="PF08395">
    <property type="entry name" value="7tm_7"/>
    <property type="match status" value="1"/>
</dbReference>
<keyword evidence="7" id="KW-0807">Transducer</keyword>
<evidence type="ECO:0000256" key="4">
    <source>
        <dbReference type="ARBA" id="ARBA00022989"/>
    </source>
</evidence>
<dbReference type="GO" id="GO:0043025">
    <property type="term" value="C:neuronal cell body"/>
    <property type="evidence" value="ECO:0007669"/>
    <property type="project" value="TreeGrafter"/>
</dbReference>